<comment type="caution">
    <text evidence="5">The sequence shown here is derived from an EMBL/GenBank/DDBJ whole genome shotgun (WGS) entry which is preliminary data.</text>
</comment>
<dbReference type="InterPro" id="IPR049532">
    <property type="entry name" value="GAP1-like_C"/>
</dbReference>
<organism evidence="5 6">
    <name type="scientific">Pseudofrankia asymbiotica</name>
    <dbReference type="NCBI Taxonomy" id="1834516"/>
    <lineage>
        <taxon>Bacteria</taxon>
        <taxon>Bacillati</taxon>
        <taxon>Actinomycetota</taxon>
        <taxon>Actinomycetes</taxon>
        <taxon>Frankiales</taxon>
        <taxon>Frankiaceae</taxon>
        <taxon>Pseudofrankia</taxon>
    </lineage>
</organism>
<dbReference type="RefSeq" id="WP_076820656.1">
    <property type="nucleotide sequence ID" value="NZ_MOMC01000068.1"/>
</dbReference>
<proteinExistence type="predicted"/>
<dbReference type="OrthoDB" id="2990125at2"/>
<evidence type="ECO:0000313" key="5">
    <source>
        <dbReference type="EMBL" id="ONH24749.1"/>
    </source>
</evidence>
<sequence>MSFQQLYYTSCARGISGFPGFQFNAASDDVPPEVMRRVEGLTAYTPPKSVPYNADAAAIAVCPVNLCFEPADDHSVLANVVFLGNDYSKRFGNYFAHALVSTDIAGQLGEALPIELWRSPAWTHRESSDTHLDDLPAPPLLGPLDRAAAAEFLEVDPDRVDVLSALLTAVAAGMTASERRSTILIEETSELAAHWVALVSYLLPPALARRMSFATYHSRPAFCTLDLVATVPETEVERDSAAFTTYVQFDVPGGRSSDVAAADWAELLAWFGPRAAGELWAAARDLAGELPSVPDRWAALLSAALFSAPSLRAALSEAEAETVAAAAADWLATEGAARGGRAVARLGPTVLTAVPAGADGLPVLANLVAAANAVGAADLLLAAEKETTDRWIAVLRDGPAGEHATAAPLPRTAAGRTYAGEELARAFRGLAARRVLEMLTWAATEALPLPPTLLGTLGRKLVAPLAVDGRAAPETVTRLVGAWPELRDGVLDEVAAGAADTALATLSGLLTGPLARVAEEAGLDAWPALDAVWRLVRPDGDADPVDRLVRYALLGGHGGHGAGGPGGPDGPDDGWVGAHRARRPLLDADVLRLLWPDSRWTADEARRVVTELSKRPGALAGPPLAWLDAVLTRRERDADGDYLEDLDALCHAVRDAGLRLSEPADEVVMRHLSTERKAAAARKRGPVQEAKVLSAQIGGLDPVDAQGPQHKLNRLLEDLHREPDRLVAALSVLVSRALDSYLYSVDRHLRPDSVARLDIAVDLYYAQYVLSGNPAQAARDTADRIFEFLEPRLVEWPLGRLKGVEAGLGRLDAGAAKNFADWRDLSAGGWTRRKFAERRLRKEEEREEEAQKAAQAAKAGKSRKGGPDKSGKGPKGGGR</sequence>
<dbReference type="Pfam" id="PF20052">
    <property type="entry name" value="GAP1-C"/>
    <property type="match status" value="1"/>
</dbReference>
<reference evidence="6" key="1">
    <citation type="submission" date="2016-10" db="EMBL/GenBank/DDBJ databases">
        <title>Frankia sp. NRRL B-16386 Genome sequencing.</title>
        <authorList>
            <person name="Ghodhbane-Gtari F."/>
            <person name="Swanson E."/>
            <person name="Gueddou A."/>
            <person name="Hezbri K."/>
            <person name="Ktari K."/>
            <person name="Nouioui I."/>
            <person name="Morris K."/>
            <person name="Simpson S."/>
            <person name="Abebe-Akele F."/>
            <person name="Thomas K."/>
            <person name="Gtari M."/>
            <person name="Tisa L.S."/>
        </authorList>
    </citation>
    <scope>NUCLEOTIDE SEQUENCE [LARGE SCALE GENOMIC DNA]</scope>
    <source>
        <strain evidence="6">NRRL B-16386</strain>
    </source>
</reference>
<accession>A0A1V2I2Y2</accession>
<dbReference type="InterPro" id="IPR045401">
    <property type="entry name" value="GAP1-M"/>
</dbReference>
<feature type="domain" description="GTPase-associated protein 1 middle" evidence="3">
    <location>
        <begin position="151"/>
        <end position="252"/>
    </location>
</feature>
<dbReference type="Proteomes" id="UP000188929">
    <property type="component" value="Unassembled WGS sequence"/>
</dbReference>
<feature type="domain" description="GTPase-associated protein 1-like C-terminal" evidence="4">
    <location>
        <begin position="323"/>
        <end position="819"/>
    </location>
</feature>
<dbReference type="Pfam" id="PF20013">
    <property type="entry name" value="GAP1-N2"/>
    <property type="match status" value="1"/>
</dbReference>
<evidence type="ECO:0000259" key="3">
    <source>
        <dbReference type="Pfam" id="PF20014"/>
    </source>
</evidence>
<evidence type="ECO:0000256" key="1">
    <source>
        <dbReference type="SAM" id="MobiDB-lite"/>
    </source>
</evidence>
<protein>
    <submittedName>
        <fullName evidence="5">Uncharacterized protein</fullName>
    </submittedName>
</protein>
<dbReference type="EMBL" id="MOMC01000068">
    <property type="protein sequence ID" value="ONH24749.1"/>
    <property type="molecule type" value="Genomic_DNA"/>
</dbReference>
<evidence type="ECO:0000259" key="4">
    <source>
        <dbReference type="Pfam" id="PF20052"/>
    </source>
</evidence>
<dbReference type="Pfam" id="PF20014">
    <property type="entry name" value="GAP1-M"/>
    <property type="match status" value="1"/>
</dbReference>
<feature type="domain" description="GTPase-associated protein 1 N-terminal" evidence="2">
    <location>
        <begin position="3"/>
        <end position="137"/>
    </location>
</feature>
<dbReference type="AlphaFoldDB" id="A0A1V2I2Y2"/>
<evidence type="ECO:0000313" key="6">
    <source>
        <dbReference type="Proteomes" id="UP000188929"/>
    </source>
</evidence>
<feature type="region of interest" description="Disordered" evidence="1">
    <location>
        <begin position="837"/>
        <end position="879"/>
    </location>
</feature>
<dbReference type="InterPro" id="IPR045402">
    <property type="entry name" value="GAP1-N2"/>
</dbReference>
<dbReference type="STRING" id="1834516.BL253_29430"/>
<gene>
    <name evidence="5" type="ORF">BL253_29430</name>
</gene>
<evidence type="ECO:0000259" key="2">
    <source>
        <dbReference type="Pfam" id="PF20013"/>
    </source>
</evidence>
<keyword evidence="6" id="KW-1185">Reference proteome</keyword>
<name>A0A1V2I2Y2_9ACTN</name>